<name>K0E0J8_9BURK</name>
<geneLocation type="plasmid" evidence="1 2">
    <name>pSYMBR3459</name>
</geneLocation>
<keyword evidence="1" id="KW-0614">Plasmid</keyword>
<evidence type="ECO:0000313" key="1">
    <source>
        <dbReference type="EMBL" id="AFT90267.1"/>
    </source>
</evidence>
<dbReference type="KEGG" id="bpx:BUPH_08373"/>
<sequence length="73" mass="7747">MRPPCNDCSLVGVGLTPLPPDDITAAACPASGDNGRCAAGFLAIPFGINLQYRSIFDQSQTQFFAAFAYFKSL</sequence>
<protein>
    <submittedName>
        <fullName evidence="1">Uncharacterized protein</fullName>
    </submittedName>
</protein>
<evidence type="ECO:0000313" key="2">
    <source>
        <dbReference type="Proteomes" id="UP000010105"/>
    </source>
</evidence>
<organism evidence="1 2">
    <name type="scientific">Paraburkholderia phenoliruptrix BR3459a</name>
    <dbReference type="NCBI Taxonomy" id="1229205"/>
    <lineage>
        <taxon>Bacteria</taxon>
        <taxon>Pseudomonadati</taxon>
        <taxon>Pseudomonadota</taxon>
        <taxon>Betaproteobacteria</taxon>
        <taxon>Burkholderiales</taxon>
        <taxon>Burkholderiaceae</taxon>
        <taxon>Paraburkholderia</taxon>
    </lineage>
</organism>
<proteinExistence type="predicted"/>
<dbReference type="PATRIC" id="fig|1229205.11.peg.6996"/>
<dbReference type="HOGENOM" id="CLU_2697547_0_0_4"/>
<dbReference type="AlphaFoldDB" id="K0E0J8"/>
<accession>K0E0J8</accession>
<dbReference type="Proteomes" id="UP000010105">
    <property type="component" value="Plasmid pSYMBR3459"/>
</dbReference>
<gene>
    <name evidence="1" type="ORF">BUPH_08373</name>
</gene>
<reference evidence="1 2" key="1">
    <citation type="journal article" date="2012" name="J. Bacteriol.">
        <title>Complete Genome Sequence of Burkholderia phenoliruptrix BR3459a (CLA1), a Heat-Tolerant, Nitrogen-Fixing Symbiont of Mimosa flocculosa.</title>
        <authorList>
            <person name="de Oliveira Cunha C."/>
            <person name="Goda Zuleta L.F."/>
            <person name="Paula de Almeida L.G."/>
            <person name="Prioli Ciapina L."/>
            <person name="Lustrino Borges W."/>
            <person name="Pitard R.M."/>
            <person name="Baldani J.I."/>
            <person name="Straliotto R."/>
            <person name="de Faria S.M."/>
            <person name="Hungria M."/>
            <person name="Sousa Cavada B."/>
            <person name="Mercante F.M."/>
            <person name="Ribeiro de Vasconcelos A.T."/>
        </authorList>
    </citation>
    <scope>NUCLEOTIDE SEQUENCE [LARGE SCALE GENOMIC DNA]</scope>
    <source>
        <strain evidence="1 2">BR3459a</strain>
        <plasmid evidence="1 2">pSYMBR3459</plasmid>
    </source>
</reference>
<dbReference type="EMBL" id="CP003865">
    <property type="protein sequence ID" value="AFT90267.1"/>
    <property type="molecule type" value="Genomic_DNA"/>
</dbReference>